<dbReference type="EMBL" id="CM026429">
    <property type="protein sequence ID" value="KAG0564832.1"/>
    <property type="molecule type" value="Genomic_DNA"/>
</dbReference>
<keyword evidence="3" id="KW-1185">Reference proteome</keyword>
<dbReference type="AlphaFoldDB" id="A0A8T0H6Y1"/>
<reference evidence="2" key="1">
    <citation type="submission" date="2020-06" db="EMBL/GenBank/DDBJ databases">
        <title>WGS assembly of Ceratodon purpureus strain R40.</title>
        <authorList>
            <person name="Carey S.B."/>
            <person name="Jenkins J."/>
            <person name="Shu S."/>
            <person name="Lovell J.T."/>
            <person name="Sreedasyam A."/>
            <person name="Maumus F."/>
            <person name="Tiley G.P."/>
            <person name="Fernandez-Pozo N."/>
            <person name="Barry K."/>
            <person name="Chen C."/>
            <person name="Wang M."/>
            <person name="Lipzen A."/>
            <person name="Daum C."/>
            <person name="Saski C.A."/>
            <person name="Payton A.C."/>
            <person name="Mcbreen J.C."/>
            <person name="Conrad R.E."/>
            <person name="Kollar L.M."/>
            <person name="Olsson S."/>
            <person name="Huttunen S."/>
            <person name="Landis J.B."/>
            <person name="Wickett N.J."/>
            <person name="Johnson M.G."/>
            <person name="Rensing S.A."/>
            <person name="Grimwood J."/>
            <person name="Schmutz J."/>
            <person name="Mcdaniel S.F."/>
        </authorList>
    </citation>
    <scope>NUCLEOTIDE SEQUENCE</scope>
    <source>
        <strain evidence="2">R40</strain>
    </source>
</reference>
<comment type="caution">
    <text evidence="2">The sequence shown here is derived from an EMBL/GenBank/DDBJ whole genome shotgun (WGS) entry which is preliminary data.</text>
</comment>
<protein>
    <submittedName>
        <fullName evidence="2">Uncharacterized protein</fullName>
    </submittedName>
</protein>
<name>A0A8T0H6Y1_CERPU</name>
<sequence length="111" mass="12503">MHATDSYSHLPSTQNKTSIFSNSTETQTPPPSRSETITAYLLSSFRQEEFTVQTSVFAESMRSSCVVTDKKVISKQYHPIAQFSGINLIYPNRTPLSRCGLDGLTYSLWLF</sequence>
<evidence type="ECO:0000313" key="2">
    <source>
        <dbReference type="EMBL" id="KAG0564832.1"/>
    </source>
</evidence>
<evidence type="ECO:0000256" key="1">
    <source>
        <dbReference type="SAM" id="MobiDB-lite"/>
    </source>
</evidence>
<proteinExistence type="predicted"/>
<evidence type="ECO:0000313" key="3">
    <source>
        <dbReference type="Proteomes" id="UP000822688"/>
    </source>
</evidence>
<gene>
    <name evidence="2" type="ORF">KC19_8G143600</name>
</gene>
<dbReference type="Proteomes" id="UP000822688">
    <property type="component" value="Chromosome 8"/>
</dbReference>
<accession>A0A8T0H6Y1</accession>
<feature type="region of interest" description="Disordered" evidence="1">
    <location>
        <begin position="1"/>
        <end position="34"/>
    </location>
</feature>
<organism evidence="2 3">
    <name type="scientific">Ceratodon purpureus</name>
    <name type="common">Fire moss</name>
    <name type="synonym">Dicranum purpureum</name>
    <dbReference type="NCBI Taxonomy" id="3225"/>
    <lineage>
        <taxon>Eukaryota</taxon>
        <taxon>Viridiplantae</taxon>
        <taxon>Streptophyta</taxon>
        <taxon>Embryophyta</taxon>
        <taxon>Bryophyta</taxon>
        <taxon>Bryophytina</taxon>
        <taxon>Bryopsida</taxon>
        <taxon>Dicranidae</taxon>
        <taxon>Pseudoditrichales</taxon>
        <taxon>Ditrichaceae</taxon>
        <taxon>Ceratodon</taxon>
    </lineage>
</organism>